<evidence type="ECO:0000256" key="5">
    <source>
        <dbReference type="ARBA" id="ARBA00023136"/>
    </source>
</evidence>
<sequence length="265" mass="30361">MSFSHDLKQLFKPYYMFNILLSLSYVILKRTPVICNYLFGMDTCEFEGRETEILFFLIIVVAMRTRKAGSVSMINYLSSSFIYTKVANLILWFSADYLMGIVYGIIFILGALLFPEPTYSGPDKVVYFRGVQGLDEELARDKTTTWLVAFYTAWNPACVTFAPTFAKLSSEYYLENFKFGKVDIGRHPDAGKKYQVSDSSMSKQLPTVILFQEGKEIARRPMSDTKGKLIKFLFSEENFKAGFGMSNLYEKCKSQLKVKSKPHVE</sequence>
<dbReference type="InterPro" id="IPR039101">
    <property type="entry name" value="TMX2"/>
</dbReference>
<dbReference type="AlphaFoldDB" id="A0A9N9SGE2"/>
<feature type="transmembrane region" description="Helical" evidence="6">
    <location>
        <begin position="89"/>
        <end position="114"/>
    </location>
</feature>
<organism evidence="8 9">
    <name type="scientific">Phaedon cochleariae</name>
    <name type="common">Mustard beetle</name>
    <dbReference type="NCBI Taxonomy" id="80249"/>
    <lineage>
        <taxon>Eukaryota</taxon>
        <taxon>Metazoa</taxon>
        <taxon>Ecdysozoa</taxon>
        <taxon>Arthropoda</taxon>
        <taxon>Hexapoda</taxon>
        <taxon>Insecta</taxon>
        <taxon>Pterygota</taxon>
        <taxon>Neoptera</taxon>
        <taxon>Endopterygota</taxon>
        <taxon>Coleoptera</taxon>
        <taxon>Polyphaga</taxon>
        <taxon>Cucujiformia</taxon>
        <taxon>Chrysomeloidea</taxon>
        <taxon>Chrysomelidae</taxon>
        <taxon>Chrysomelinae</taxon>
        <taxon>Chrysomelini</taxon>
        <taxon>Phaedon</taxon>
    </lineage>
</organism>
<dbReference type="Pfam" id="PF00085">
    <property type="entry name" value="Thioredoxin"/>
    <property type="match status" value="1"/>
</dbReference>
<dbReference type="Proteomes" id="UP001153737">
    <property type="component" value="Chromosome 2"/>
</dbReference>
<proteinExistence type="predicted"/>
<protein>
    <recommendedName>
        <fullName evidence="7">Thioredoxin domain-containing protein</fullName>
    </recommendedName>
</protein>
<reference evidence="8" key="2">
    <citation type="submission" date="2022-10" db="EMBL/GenBank/DDBJ databases">
        <authorList>
            <consortium name="ENA_rothamsted_submissions"/>
            <consortium name="culmorum"/>
            <person name="King R."/>
        </authorList>
    </citation>
    <scope>NUCLEOTIDE SEQUENCE</scope>
</reference>
<dbReference type="OrthoDB" id="20229at2759"/>
<dbReference type="EMBL" id="OU896708">
    <property type="protein sequence ID" value="CAG9818697.1"/>
    <property type="molecule type" value="Genomic_DNA"/>
</dbReference>
<evidence type="ECO:0000313" key="8">
    <source>
        <dbReference type="EMBL" id="CAG9818697.1"/>
    </source>
</evidence>
<comment type="subcellular location">
    <subcellularLocation>
        <location evidence="1">Membrane</location>
        <topology evidence="1">Single-pass type I membrane protein</topology>
    </subcellularLocation>
</comment>
<keyword evidence="2 6" id="KW-0812">Transmembrane</keyword>
<evidence type="ECO:0000313" key="9">
    <source>
        <dbReference type="Proteomes" id="UP001153737"/>
    </source>
</evidence>
<evidence type="ECO:0000256" key="2">
    <source>
        <dbReference type="ARBA" id="ARBA00022692"/>
    </source>
</evidence>
<evidence type="ECO:0000259" key="7">
    <source>
        <dbReference type="PROSITE" id="PS51352"/>
    </source>
</evidence>
<feature type="domain" description="Thioredoxin" evidence="7">
    <location>
        <begin position="110"/>
        <end position="257"/>
    </location>
</feature>
<reference evidence="8" key="1">
    <citation type="submission" date="2022-01" db="EMBL/GenBank/DDBJ databases">
        <authorList>
            <person name="King R."/>
        </authorList>
    </citation>
    <scope>NUCLEOTIDE SEQUENCE</scope>
</reference>
<keyword evidence="5 6" id="KW-0472">Membrane</keyword>
<dbReference type="PANTHER" id="PTHR15853">
    <property type="entry name" value="THIOREDOXIN-RELATED"/>
    <property type="match status" value="1"/>
</dbReference>
<dbReference type="SUPFAM" id="SSF52833">
    <property type="entry name" value="Thioredoxin-like"/>
    <property type="match status" value="1"/>
</dbReference>
<accession>A0A9N9SGE2</accession>
<dbReference type="PANTHER" id="PTHR15853:SF0">
    <property type="entry name" value="THIOREDOXIN-RELATED TRANSMEMBRANE PROTEIN 2"/>
    <property type="match status" value="1"/>
</dbReference>
<keyword evidence="4 6" id="KW-1133">Transmembrane helix</keyword>
<feature type="transmembrane region" description="Helical" evidence="6">
    <location>
        <begin position="15"/>
        <end position="39"/>
    </location>
</feature>
<dbReference type="GO" id="GO:0016020">
    <property type="term" value="C:membrane"/>
    <property type="evidence" value="ECO:0007669"/>
    <property type="project" value="UniProtKB-SubCell"/>
</dbReference>
<dbReference type="InterPro" id="IPR013766">
    <property type="entry name" value="Thioredoxin_domain"/>
</dbReference>
<name>A0A9N9SGE2_PHACE</name>
<dbReference type="InterPro" id="IPR036249">
    <property type="entry name" value="Thioredoxin-like_sf"/>
</dbReference>
<dbReference type="GO" id="GO:0015036">
    <property type="term" value="F:disulfide oxidoreductase activity"/>
    <property type="evidence" value="ECO:0007669"/>
    <property type="project" value="TreeGrafter"/>
</dbReference>
<evidence type="ECO:0000256" key="3">
    <source>
        <dbReference type="ARBA" id="ARBA00022729"/>
    </source>
</evidence>
<dbReference type="InterPro" id="IPR037463">
    <property type="entry name" value="TMX2_thioredoxin_dom"/>
</dbReference>
<evidence type="ECO:0000256" key="1">
    <source>
        <dbReference type="ARBA" id="ARBA00004479"/>
    </source>
</evidence>
<gene>
    <name evidence="8" type="ORF">PHAECO_LOCUS6280</name>
</gene>
<evidence type="ECO:0000256" key="4">
    <source>
        <dbReference type="ARBA" id="ARBA00022989"/>
    </source>
</evidence>
<evidence type="ECO:0000256" key="6">
    <source>
        <dbReference type="SAM" id="Phobius"/>
    </source>
</evidence>
<keyword evidence="3" id="KW-0732">Signal</keyword>
<dbReference type="PROSITE" id="PS51352">
    <property type="entry name" value="THIOREDOXIN_2"/>
    <property type="match status" value="1"/>
</dbReference>
<dbReference type="Gene3D" id="3.40.30.10">
    <property type="entry name" value="Glutaredoxin"/>
    <property type="match status" value="1"/>
</dbReference>
<dbReference type="CDD" id="cd02962">
    <property type="entry name" value="TMX2"/>
    <property type="match status" value="1"/>
</dbReference>
<keyword evidence="9" id="KW-1185">Reference proteome</keyword>